<gene>
    <name evidence="1" type="ORF">DPMN_036646</name>
</gene>
<sequence length="70" mass="7929">MGRMPYWASIAKDQPVQLHSLVHGATLSAFKSPNVLWSHYRTRYLLTRLCDCPGWSGAMLAVYGMTLMLE</sequence>
<dbReference type="Proteomes" id="UP000828390">
    <property type="component" value="Unassembled WGS sequence"/>
</dbReference>
<accession>A0A9D4MBW4</accession>
<comment type="caution">
    <text evidence="1">The sequence shown here is derived from an EMBL/GenBank/DDBJ whole genome shotgun (WGS) entry which is preliminary data.</text>
</comment>
<dbReference type="EMBL" id="JAIWYP010000002">
    <property type="protein sequence ID" value="KAH3873411.1"/>
    <property type="molecule type" value="Genomic_DNA"/>
</dbReference>
<reference evidence="1" key="1">
    <citation type="journal article" date="2019" name="bioRxiv">
        <title>The Genome of the Zebra Mussel, Dreissena polymorpha: A Resource for Invasive Species Research.</title>
        <authorList>
            <person name="McCartney M.A."/>
            <person name="Auch B."/>
            <person name="Kono T."/>
            <person name="Mallez S."/>
            <person name="Zhang Y."/>
            <person name="Obille A."/>
            <person name="Becker A."/>
            <person name="Abrahante J.E."/>
            <person name="Garbe J."/>
            <person name="Badalamenti J.P."/>
            <person name="Herman A."/>
            <person name="Mangelson H."/>
            <person name="Liachko I."/>
            <person name="Sullivan S."/>
            <person name="Sone E.D."/>
            <person name="Koren S."/>
            <person name="Silverstein K.A.T."/>
            <person name="Beckman K.B."/>
            <person name="Gohl D.M."/>
        </authorList>
    </citation>
    <scope>NUCLEOTIDE SEQUENCE</scope>
    <source>
        <strain evidence="1">Duluth1</strain>
        <tissue evidence="1">Whole animal</tissue>
    </source>
</reference>
<reference evidence="1" key="2">
    <citation type="submission" date="2020-11" db="EMBL/GenBank/DDBJ databases">
        <authorList>
            <person name="McCartney M.A."/>
            <person name="Auch B."/>
            <person name="Kono T."/>
            <person name="Mallez S."/>
            <person name="Becker A."/>
            <person name="Gohl D.M."/>
            <person name="Silverstein K.A.T."/>
            <person name="Koren S."/>
            <person name="Bechman K.B."/>
            <person name="Herman A."/>
            <person name="Abrahante J.E."/>
            <person name="Garbe J."/>
        </authorList>
    </citation>
    <scope>NUCLEOTIDE SEQUENCE</scope>
    <source>
        <strain evidence="1">Duluth1</strain>
        <tissue evidence="1">Whole animal</tissue>
    </source>
</reference>
<keyword evidence="2" id="KW-1185">Reference proteome</keyword>
<organism evidence="1 2">
    <name type="scientific">Dreissena polymorpha</name>
    <name type="common">Zebra mussel</name>
    <name type="synonym">Mytilus polymorpha</name>
    <dbReference type="NCBI Taxonomy" id="45954"/>
    <lineage>
        <taxon>Eukaryota</taxon>
        <taxon>Metazoa</taxon>
        <taxon>Spiralia</taxon>
        <taxon>Lophotrochozoa</taxon>
        <taxon>Mollusca</taxon>
        <taxon>Bivalvia</taxon>
        <taxon>Autobranchia</taxon>
        <taxon>Heteroconchia</taxon>
        <taxon>Euheterodonta</taxon>
        <taxon>Imparidentia</taxon>
        <taxon>Neoheterodontei</taxon>
        <taxon>Myida</taxon>
        <taxon>Dreissenoidea</taxon>
        <taxon>Dreissenidae</taxon>
        <taxon>Dreissena</taxon>
    </lineage>
</organism>
<proteinExistence type="predicted"/>
<evidence type="ECO:0000313" key="2">
    <source>
        <dbReference type="Proteomes" id="UP000828390"/>
    </source>
</evidence>
<evidence type="ECO:0000313" key="1">
    <source>
        <dbReference type="EMBL" id="KAH3873411.1"/>
    </source>
</evidence>
<name>A0A9D4MBW4_DREPO</name>
<dbReference type="AlphaFoldDB" id="A0A9D4MBW4"/>
<protein>
    <submittedName>
        <fullName evidence="1">Uncharacterized protein</fullName>
    </submittedName>
</protein>